<dbReference type="AlphaFoldDB" id="A0AAE0L187"/>
<feature type="compositionally biased region" description="Polar residues" evidence="2">
    <location>
        <begin position="1"/>
        <end position="11"/>
    </location>
</feature>
<organism evidence="3 4">
    <name type="scientific">Cymbomonas tetramitiformis</name>
    <dbReference type="NCBI Taxonomy" id="36881"/>
    <lineage>
        <taxon>Eukaryota</taxon>
        <taxon>Viridiplantae</taxon>
        <taxon>Chlorophyta</taxon>
        <taxon>Pyramimonadophyceae</taxon>
        <taxon>Pyramimonadales</taxon>
        <taxon>Pyramimonadaceae</taxon>
        <taxon>Cymbomonas</taxon>
    </lineage>
</organism>
<feature type="region of interest" description="Disordered" evidence="2">
    <location>
        <begin position="109"/>
        <end position="151"/>
    </location>
</feature>
<feature type="compositionally biased region" description="Basic and acidic residues" evidence="2">
    <location>
        <begin position="35"/>
        <end position="45"/>
    </location>
</feature>
<evidence type="ECO:0000313" key="4">
    <source>
        <dbReference type="Proteomes" id="UP001190700"/>
    </source>
</evidence>
<name>A0AAE0L187_9CHLO</name>
<evidence type="ECO:0000313" key="3">
    <source>
        <dbReference type="EMBL" id="KAK3268353.1"/>
    </source>
</evidence>
<reference evidence="3 4" key="1">
    <citation type="journal article" date="2015" name="Genome Biol. Evol.">
        <title>Comparative Genomics of a Bacterivorous Green Alga Reveals Evolutionary Causalities and Consequences of Phago-Mixotrophic Mode of Nutrition.</title>
        <authorList>
            <person name="Burns J.A."/>
            <person name="Paasch A."/>
            <person name="Narechania A."/>
            <person name="Kim E."/>
        </authorList>
    </citation>
    <scope>NUCLEOTIDE SEQUENCE [LARGE SCALE GENOMIC DNA]</scope>
    <source>
        <strain evidence="3 4">PLY_AMNH</strain>
    </source>
</reference>
<feature type="compositionally biased region" description="Basic and acidic residues" evidence="2">
    <location>
        <begin position="116"/>
        <end position="135"/>
    </location>
</feature>
<gene>
    <name evidence="3" type="ORF">CYMTET_23135</name>
</gene>
<sequence>MQEAQAANSTELAAVEKVAAETASRSRAGEAAAQEEAREVASMFEKDLSDARQEMEGQLEQHKQALVNAQEELAASTTKQQQAELEASATKLDMMQQEMLTWQTRAGKLEKKMKRERAEGKERGENTGELERQLEEAQASSRHSQEQHQAWGFDKAHSSNLNILQAELALLSEQTGELQQSFMDLRNERDELQTVSEARLTELKEATLQQTVATDTVSLEPQLKTELLEADARRQESERRQDTLTQELEVARQQQQEVARWQEELTAMQLRLDEEVKEKQALLTSVADLKDSLQTMEEKHVDEKEDLQKSSTEVCALTYIGGPVTGSVGLSLYRRPGGWQLCPLSIGGWLAALASLSFSMG</sequence>
<proteinExistence type="predicted"/>
<feature type="region of interest" description="Disordered" evidence="2">
    <location>
        <begin position="1"/>
        <end position="45"/>
    </location>
</feature>
<dbReference type="Proteomes" id="UP001190700">
    <property type="component" value="Unassembled WGS sequence"/>
</dbReference>
<comment type="caution">
    <text evidence="3">The sequence shown here is derived from an EMBL/GenBank/DDBJ whole genome shotgun (WGS) entry which is preliminary data.</text>
</comment>
<keyword evidence="1" id="KW-0175">Coiled coil</keyword>
<protein>
    <submittedName>
        <fullName evidence="3">Uncharacterized protein</fullName>
    </submittedName>
</protein>
<accession>A0AAE0L187</accession>
<keyword evidence="4" id="KW-1185">Reference proteome</keyword>
<dbReference type="EMBL" id="LGRX02011875">
    <property type="protein sequence ID" value="KAK3268353.1"/>
    <property type="molecule type" value="Genomic_DNA"/>
</dbReference>
<feature type="compositionally biased region" description="Low complexity" evidence="2">
    <location>
        <begin position="20"/>
        <end position="34"/>
    </location>
</feature>
<feature type="coiled-coil region" evidence="1">
    <location>
        <begin position="227"/>
        <end position="313"/>
    </location>
</feature>
<evidence type="ECO:0000256" key="2">
    <source>
        <dbReference type="SAM" id="MobiDB-lite"/>
    </source>
</evidence>
<evidence type="ECO:0000256" key="1">
    <source>
        <dbReference type="SAM" id="Coils"/>
    </source>
</evidence>
<feature type="non-terminal residue" evidence="3">
    <location>
        <position position="361"/>
    </location>
</feature>